<dbReference type="InterPro" id="IPR015947">
    <property type="entry name" value="PUA-like_sf"/>
</dbReference>
<dbReference type="GO" id="GO:0005524">
    <property type="term" value="F:ATP binding"/>
    <property type="evidence" value="ECO:0007669"/>
    <property type="project" value="UniProtKB-KW"/>
</dbReference>
<dbReference type="InterPro" id="IPR011529">
    <property type="entry name" value="Glu_5kinase"/>
</dbReference>
<dbReference type="Pfam" id="PF00696">
    <property type="entry name" value="AA_kinase"/>
    <property type="match status" value="1"/>
</dbReference>
<dbReference type="InterPro" id="IPR002478">
    <property type="entry name" value="PUA"/>
</dbReference>
<feature type="binding site" evidence="8">
    <location>
        <position position="133"/>
    </location>
    <ligand>
        <name>substrate</name>
    </ligand>
</feature>
<dbReference type="InterPro" id="IPR036974">
    <property type="entry name" value="PUA_sf"/>
</dbReference>
<keyword evidence="2 8" id="KW-0028">Amino-acid biosynthesis</keyword>
<dbReference type="NCBIfam" id="TIGR01027">
    <property type="entry name" value="proB"/>
    <property type="match status" value="1"/>
</dbReference>
<comment type="function">
    <text evidence="8">Catalyzes the transfer of a phosphate group to glutamate to form L-glutamate 5-phosphate.</text>
</comment>
<evidence type="ECO:0000256" key="4">
    <source>
        <dbReference type="ARBA" id="ARBA00022679"/>
    </source>
</evidence>
<dbReference type="GO" id="GO:0005829">
    <property type="term" value="C:cytosol"/>
    <property type="evidence" value="ECO:0007669"/>
    <property type="project" value="TreeGrafter"/>
</dbReference>
<name>A0A939GI79_9BACT</name>
<dbReference type="InterPro" id="IPR036393">
    <property type="entry name" value="AceGlu_kinase-like_sf"/>
</dbReference>
<dbReference type="SMART" id="SM00359">
    <property type="entry name" value="PUA"/>
    <property type="match status" value="1"/>
</dbReference>
<keyword evidence="4 8" id="KW-0808">Transferase</keyword>
<evidence type="ECO:0000256" key="2">
    <source>
        <dbReference type="ARBA" id="ARBA00022605"/>
    </source>
</evidence>
<keyword evidence="1 8" id="KW-0963">Cytoplasm</keyword>
<comment type="caution">
    <text evidence="8">Lacks conserved residue(s) required for the propagation of feature annotation.</text>
</comment>
<dbReference type="PRINTS" id="PR00474">
    <property type="entry name" value="GLU5KINASE"/>
</dbReference>
<dbReference type="PROSITE" id="PS50890">
    <property type="entry name" value="PUA"/>
    <property type="match status" value="1"/>
</dbReference>
<evidence type="ECO:0000256" key="6">
    <source>
        <dbReference type="ARBA" id="ARBA00022777"/>
    </source>
</evidence>
<comment type="catalytic activity">
    <reaction evidence="8">
        <text>L-glutamate + ATP = L-glutamyl 5-phosphate + ADP</text>
        <dbReference type="Rhea" id="RHEA:14877"/>
        <dbReference type="ChEBI" id="CHEBI:29985"/>
        <dbReference type="ChEBI" id="CHEBI:30616"/>
        <dbReference type="ChEBI" id="CHEBI:58274"/>
        <dbReference type="ChEBI" id="CHEBI:456216"/>
        <dbReference type="EC" id="2.7.2.11"/>
    </reaction>
</comment>
<evidence type="ECO:0000256" key="3">
    <source>
        <dbReference type="ARBA" id="ARBA00022650"/>
    </source>
</evidence>
<dbReference type="EC" id="2.7.2.11" evidence="8"/>
<keyword evidence="5 8" id="KW-0547">Nucleotide-binding</keyword>
<comment type="subcellular location">
    <subcellularLocation>
        <location evidence="8">Cytoplasm</location>
    </subcellularLocation>
</comment>
<keyword evidence="3 8" id="KW-0641">Proline biosynthesis</keyword>
<dbReference type="InterPro" id="IPR001057">
    <property type="entry name" value="Glu/AcGlu_kinase"/>
</dbReference>
<evidence type="ECO:0000313" key="10">
    <source>
        <dbReference type="EMBL" id="MBO0939544.1"/>
    </source>
</evidence>
<proteinExistence type="inferred from homology"/>
<keyword evidence="7 8" id="KW-0067">ATP-binding</keyword>
<dbReference type="HAMAP" id="MF_00456">
    <property type="entry name" value="ProB"/>
    <property type="match status" value="1"/>
</dbReference>
<sequence length="344" mass="36857">MARPVLVLKFGTASITKPTGELHEPVLVDIARQVAALRDRYNVVLVSSGAVGAGRGTIRDYRGEISQRKAAAAVGNLLLLNVYSRFFGVYGVTIAQSLCERHHFANRDQFLQLKDTYEELWANGIIPIVNENDVVSNRELKFSDNDELATLLAVGFGAEVLMLCTSVGGLLDPDGNLIRYVPRLTEAVFAVVRTDKSSMGLGGMASKLTFAKLATRMGIRVVIFGLAEPDSIRKALDGEVGTQIEPQPITMSARSRWLGSGSLVVGRVRVDAGAAAALLRRSSLLAVGVAEILGEFSAGEVFEIVDETDIAVAVARAKLSSFDLSALSSRQNVEVANANDIVLL</sequence>
<evidence type="ECO:0000256" key="1">
    <source>
        <dbReference type="ARBA" id="ARBA00022490"/>
    </source>
</evidence>
<dbReference type="GO" id="GO:0055129">
    <property type="term" value="P:L-proline biosynthetic process"/>
    <property type="evidence" value="ECO:0007669"/>
    <property type="project" value="UniProtKB-UniRule"/>
</dbReference>
<dbReference type="EMBL" id="JAFMYV010000015">
    <property type="protein sequence ID" value="MBO0939544.1"/>
    <property type="molecule type" value="Genomic_DNA"/>
</dbReference>
<dbReference type="GO" id="GO:0003723">
    <property type="term" value="F:RNA binding"/>
    <property type="evidence" value="ECO:0007669"/>
    <property type="project" value="InterPro"/>
</dbReference>
<dbReference type="InterPro" id="IPR001048">
    <property type="entry name" value="Asp/Glu/Uridylate_kinase"/>
</dbReference>
<dbReference type="Gene3D" id="3.40.1160.10">
    <property type="entry name" value="Acetylglutamate kinase-like"/>
    <property type="match status" value="1"/>
</dbReference>
<dbReference type="FunFam" id="3.40.1160.10:FF:000006">
    <property type="entry name" value="Glutamate 5-kinase"/>
    <property type="match status" value="1"/>
</dbReference>
<organism evidence="10 11">
    <name type="scientific">Fibrella rubiginis</name>
    <dbReference type="NCBI Taxonomy" id="2817060"/>
    <lineage>
        <taxon>Bacteria</taxon>
        <taxon>Pseudomonadati</taxon>
        <taxon>Bacteroidota</taxon>
        <taxon>Cytophagia</taxon>
        <taxon>Cytophagales</taxon>
        <taxon>Spirosomataceae</taxon>
        <taxon>Fibrella</taxon>
    </lineage>
</organism>
<feature type="domain" description="PUA" evidence="9">
    <location>
        <begin position="266"/>
        <end position="340"/>
    </location>
</feature>
<dbReference type="Proteomes" id="UP000664034">
    <property type="component" value="Unassembled WGS sequence"/>
</dbReference>
<feature type="binding site" evidence="8">
    <location>
        <position position="145"/>
    </location>
    <ligand>
        <name>substrate</name>
    </ligand>
</feature>
<comment type="similarity">
    <text evidence="8">Belongs to the glutamate 5-kinase family.</text>
</comment>
<keyword evidence="11" id="KW-1185">Reference proteome</keyword>
<keyword evidence="6 8" id="KW-0418">Kinase</keyword>
<evidence type="ECO:0000256" key="7">
    <source>
        <dbReference type="ARBA" id="ARBA00022840"/>
    </source>
</evidence>
<evidence type="ECO:0000256" key="5">
    <source>
        <dbReference type="ARBA" id="ARBA00022741"/>
    </source>
</evidence>
<dbReference type="PANTHER" id="PTHR43654:SF3">
    <property type="entry name" value="GLUTAMATE 5-KINASE"/>
    <property type="match status" value="1"/>
</dbReference>
<evidence type="ECO:0000313" key="11">
    <source>
        <dbReference type="Proteomes" id="UP000664034"/>
    </source>
</evidence>
<accession>A0A939GI79</accession>
<comment type="caution">
    <text evidence="10">The sequence shown here is derived from an EMBL/GenBank/DDBJ whole genome shotgun (WGS) entry which is preliminary data.</text>
</comment>
<comment type="pathway">
    <text evidence="8">Amino-acid biosynthesis; L-proline biosynthesis; L-glutamate 5-semialdehyde from L-glutamate: step 1/2.</text>
</comment>
<feature type="binding site" evidence="8">
    <location>
        <position position="9"/>
    </location>
    <ligand>
        <name>ATP</name>
        <dbReference type="ChEBI" id="CHEBI:30616"/>
    </ligand>
</feature>
<evidence type="ECO:0000259" key="9">
    <source>
        <dbReference type="SMART" id="SM00359"/>
    </source>
</evidence>
<dbReference type="RefSeq" id="WP_207367070.1">
    <property type="nucleotide sequence ID" value="NZ_JAFMYV010000015.1"/>
</dbReference>
<gene>
    <name evidence="8 10" type="primary">proB</name>
    <name evidence="10" type="ORF">J2I47_23545</name>
</gene>
<protein>
    <recommendedName>
        <fullName evidence="8">Glutamate 5-kinase</fullName>
        <ecNumber evidence="8">2.7.2.11</ecNumber>
    </recommendedName>
    <alternativeName>
        <fullName evidence="8">Gamma-glutamyl kinase</fullName>
        <shortName evidence="8">GK</shortName>
    </alternativeName>
</protein>
<dbReference type="Pfam" id="PF01472">
    <property type="entry name" value="PUA"/>
    <property type="match status" value="1"/>
</dbReference>
<dbReference type="SUPFAM" id="SSF53633">
    <property type="entry name" value="Carbamate kinase-like"/>
    <property type="match status" value="1"/>
</dbReference>
<dbReference type="SUPFAM" id="SSF88697">
    <property type="entry name" value="PUA domain-like"/>
    <property type="match status" value="1"/>
</dbReference>
<dbReference type="Gene3D" id="2.30.130.10">
    <property type="entry name" value="PUA domain"/>
    <property type="match status" value="1"/>
</dbReference>
<reference evidence="10" key="1">
    <citation type="submission" date="2021-03" db="EMBL/GenBank/DDBJ databases">
        <title>Fibrella sp. HMF5335 genome sequencing and assembly.</title>
        <authorList>
            <person name="Kang H."/>
            <person name="Kim H."/>
            <person name="Bae S."/>
            <person name="Joh K."/>
        </authorList>
    </citation>
    <scope>NUCLEOTIDE SEQUENCE</scope>
    <source>
        <strain evidence="10">HMF5335</strain>
    </source>
</reference>
<dbReference type="GO" id="GO:0004349">
    <property type="term" value="F:glutamate 5-kinase activity"/>
    <property type="evidence" value="ECO:0007669"/>
    <property type="project" value="UniProtKB-UniRule"/>
</dbReference>
<evidence type="ECO:0000256" key="8">
    <source>
        <dbReference type="HAMAP-Rule" id="MF_00456"/>
    </source>
</evidence>
<feature type="binding site" evidence="8">
    <location>
        <position position="48"/>
    </location>
    <ligand>
        <name>substrate</name>
    </ligand>
</feature>
<dbReference type="AlphaFoldDB" id="A0A939GI79"/>
<dbReference type="PIRSF" id="PIRSF000729">
    <property type="entry name" value="GK"/>
    <property type="match status" value="1"/>
</dbReference>
<dbReference type="InterPro" id="IPR005715">
    <property type="entry name" value="Glu_5kinase/COase_Synthase"/>
</dbReference>
<dbReference type="PANTHER" id="PTHR43654">
    <property type="entry name" value="GLUTAMATE 5-KINASE"/>
    <property type="match status" value="1"/>
</dbReference>